<dbReference type="EMBL" id="CAMXCT010005379">
    <property type="protein sequence ID" value="CAI4012170.1"/>
    <property type="molecule type" value="Genomic_DNA"/>
</dbReference>
<dbReference type="SUPFAM" id="SSF55856">
    <property type="entry name" value="Cytochrome b5-like heme/steroid binding domain"/>
    <property type="match status" value="10"/>
</dbReference>
<dbReference type="EMBL" id="CAMXCT030005379">
    <property type="protein sequence ID" value="CAL4799482.1"/>
    <property type="molecule type" value="Genomic_DNA"/>
</dbReference>
<keyword evidence="6" id="KW-0812">Transmembrane</keyword>
<accession>A0A9P1DKX2</accession>
<keyword evidence="3" id="KW-0408">Iron</keyword>
<comment type="similarity">
    <text evidence="4">Belongs to the cytochrome b5 family.</text>
</comment>
<feature type="signal peptide" evidence="7">
    <location>
        <begin position="1"/>
        <end position="19"/>
    </location>
</feature>
<dbReference type="SMART" id="SM01117">
    <property type="entry name" value="Cyt-b5"/>
    <property type="match status" value="10"/>
</dbReference>
<keyword evidence="2" id="KW-0479">Metal-binding</keyword>
<feature type="transmembrane region" description="Helical" evidence="6">
    <location>
        <begin position="1353"/>
        <end position="1374"/>
    </location>
</feature>
<dbReference type="InterPro" id="IPR036400">
    <property type="entry name" value="Cyt_B5-like_heme/steroid_sf"/>
</dbReference>
<protein>
    <submittedName>
        <fullName evidence="11">Cytochrome b5 isoform B</fullName>
    </submittedName>
</protein>
<name>A0A9P1DKX2_9DINO</name>
<dbReference type="Pfam" id="PF00173">
    <property type="entry name" value="Cyt-b5"/>
    <property type="match status" value="9"/>
</dbReference>
<evidence type="ECO:0000256" key="7">
    <source>
        <dbReference type="SAM" id="SignalP"/>
    </source>
</evidence>
<sequence>MYGVLPLGLLLGLPVLAAGNGCTATQIQNDLLPSHATPSSCWTVIVVNRQKIVYDITKLVSNHEGGRRVIEQMCGRDGSIGFWCVHGMEDLQESIDDGDATEICRTAASARRLDSLDSDSDRRLAAWDETDEDDDEGIRNSCAAGGSLPSAPATQILASEVANHKTSDDCWTSMTQGTTKIVMDITNYMTLHPGGKAYILSMCGKDSTAAFQVYHPLTYVTEAVRHGYVILKGQLSGTYPVITTTTVTLAPGVTTTTGPSSSPQTKVTAAILGQHATASDCWGRIGSWVVDMTSLLSSHPAGSSMLICGADVTASFRSIHADSYISRMPVVGTWDDTVIRRPAPTPAPAPAPVTAAPTPAPAPAPPPQIVGGQTSILNPQVPSESQELVSLEAIAVHNQKADCWVALRCKVYDMTPFIPLHTADKYASAGNGAIEKLCGSDATAGFEAVHPISYIDVSVSMGAVSQGSLAGCGSAASNTQTTQATQTTQTTQAPTSTAAPATTPPDLVPVNATLWYDLRFPNLVASSQDLTSVQTETSLSVAIAHTMHQQGLSNVRCLVTSLTPGSIQARVGLFMTDVGQLENARQFGRNHFTKVSWLNDSPTVQGTPTLDVGYATSTASTAGTAGTGTSFPVYTINQVRDHNSNVNCWMAIHGKVYSFMGAGGAHPAGNFLSLGLCGVEASATFDLHHPLSYLGISALKKIGGAQVGTLSSASAEDAGRVYPRPSPVQVLPNIQVTLSGGSTDFLQKHNLGRDCWMALHGDVYDATSMLGQHDGGRANVEALCGLDATASFDCIHGMGEIQEAIQDYGISKVGTTNVVLGQGCTFQLQAGMLPDRQIAWAELAMHSTTQDCWIILGSQGIVWDVTAYLPKHTGGASSVGMHCGGDATGAFDKNHKVGYLTTIAQKGGFPQGVISGEPPALDSGSVQLNPLQMSEVQKHNIAADCWVAVHGYVMDITGYLDRHSGGRQSLVTLCGKDGTASFDSVSHPTSYITMMVQKRFATMKGCVGSCTTNGATVTSGSGIGTSPELTGPKATVPARECRADEPTPPAVTVTNAELQSHSTATDCWMVLGCGVYDISSYKHSGGNIVHSWCGKDGTTSFVGKHPWSYLQVMLGMSATLIGKYSGTPIGSSVGRQNPISLAEIGRHNTPKDCWSCIHGTVYELHFYLPDHDAGSAVIEPMCGEDATAYFAMAHSMEALGGLPKKGSCDNRAEQAFTEQNILDGAALVSYIILPMFFNEVILAATSPAAQDRLLRRPMAKPFKSKCLGNFLNSYVEMPLGVFFMVVWFLIVTAVLSVFWSIHYNEYYLPDFVLAGWVGRMTVYMISMATYLGTRRWSLAWVFYKISYEKTLKAHYVIGNVASIFMLVHGGMYMASFGPRNLPEHQVTTAYLLLGCILVVFPFTINNFRVHYYFVFKVTHFIAPAITILGTLHILSLHVDGELGRGFWVALVWIASASLFWLGDFIYSRYDVLLRPTVVIGTPRLLPADGGPAHICVKLRKLRATLFPGAWMSVGCREAFSPLSHPFTAIVRKCGGLDREYAEVEFIFKVNEGRTWTQRLSNAIAKLSPKQPMKFFMTGPYGGGLGSLDPMKVIIFVVGGVGVTPAASLAPYLVKRGKDVYVIWSCRSASLIQHVAVEYFSNACHSYFDRQPDHRHIHYSGKGSEGHVFPPFVKTGRPDVAGVLQKAAKSAMSQDIFDLGVFVCGPNALVESTLMAADEFNADKTNAHIHVHAESFQM</sequence>
<dbReference type="OrthoDB" id="432299at2759"/>
<feature type="transmembrane region" description="Helical" evidence="6">
    <location>
        <begin position="1227"/>
        <end position="1249"/>
    </location>
</feature>
<evidence type="ECO:0000313" key="9">
    <source>
        <dbReference type="EMBL" id="CAI4012170.1"/>
    </source>
</evidence>
<feature type="transmembrane region" description="Helical" evidence="6">
    <location>
        <begin position="1311"/>
        <end position="1332"/>
    </location>
</feature>
<keyword evidence="6" id="KW-0472">Membrane</keyword>
<keyword evidence="12" id="KW-1185">Reference proteome</keyword>
<feature type="transmembrane region" description="Helical" evidence="6">
    <location>
        <begin position="1270"/>
        <end position="1299"/>
    </location>
</feature>
<evidence type="ECO:0000313" key="10">
    <source>
        <dbReference type="EMBL" id="CAL1165545.1"/>
    </source>
</evidence>
<evidence type="ECO:0000256" key="3">
    <source>
        <dbReference type="ARBA" id="ARBA00023004"/>
    </source>
</evidence>
<dbReference type="InterPro" id="IPR050668">
    <property type="entry name" value="Cytochrome_b5"/>
</dbReference>
<feature type="domain" description="Cytochrome b5 heme-binding" evidence="8">
    <location>
        <begin position="1136"/>
        <end position="1198"/>
    </location>
</feature>
<evidence type="ECO:0000256" key="4">
    <source>
        <dbReference type="ARBA" id="ARBA00038168"/>
    </source>
</evidence>
<dbReference type="SUPFAM" id="SSF52343">
    <property type="entry name" value="Ferredoxin reductase-like, C-terminal NADP-linked domain"/>
    <property type="match status" value="1"/>
</dbReference>
<dbReference type="GO" id="GO:0016020">
    <property type="term" value="C:membrane"/>
    <property type="evidence" value="ECO:0007669"/>
    <property type="project" value="TreeGrafter"/>
</dbReference>
<evidence type="ECO:0000256" key="1">
    <source>
        <dbReference type="ARBA" id="ARBA00022617"/>
    </source>
</evidence>
<evidence type="ECO:0000313" key="11">
    <source>
        <dbReference type="EMBL" id="CAL4799482.1"/>
    </source>
</evidence>
<dbReference type="InterPro" id="IPR001199">
    <property type="entry name" value="Cyt_B5-like_heme/steroid-bd"/>
</dbReference>
<dbReference type="InterPro" id="IPR039261">
    <property type="entry name" value="FNR_nucleotide-bd"/>
</dbReference>
<evidence type="ECO:0000259" key="8">
    <source>
        <dbReference type="PROSITE" id="PS50255"/>
    </source>
</evidence>
<feature type="domain" description="Cytochrome b5 heme-binding" evidence="8">
    <location>
        <begin position="746"/>
        <end position="814"/>
    </location>
</feature>
<feature type="domain" description="Cytochrome b5 heme-binding" evidence="8">
    <location>
        <begin position="153"/>
        <end position="216"/>
    </location>
</feature>
<feature type="transmembrane region" description="Helical" evidence="6">
    <location>
        <begin position="1446"/>
        <end position="1466"/>
    </location>
</feature>
<proteinExistence type="inferred from homology"/>
<feature type="domain" description="Cytochrome b5 heme-binding" evidence="8">
    <location>
        <begin position="386"/>
        <end position="451"/>
    </location>
</feature>
<reference evidence="10" key="2">
    <citation type="submission" date="2024-04" db="EMBL/GenBank/DDBJ databases">
        <authorList>
            <person name="Chen Y."/>
            <person name="Shah S."/>
            <person name="Dougan E. K."/>
            <person name="Thang M."/>
            <person name="Chan C."/>
        </authorList>
    </citation>
    <scope>NUCLEOTIDE SEQUENCE [LARGE SCALE GENOMIC DNA]</scope>
</reference>
<feature type="chain" id="PRO_5043271632" evidence="7">
    <location>
        <begin position="20"/>
        <end position="1737"/>
    </location>
</feature>
<feature type="region of interest" description="Disordered" evidence="5">
    <location>
        <begin position="341"/>
        <end position="370"/>
    </location>
</feature>
<feature type="domain" description="Cytochrome b5 heme-binding" evidence="8">
    <location>
        <begin position="835"/>
        <end position="915"/>
    </location>
</feature>
<reference evidence="9" key="1">
    <citation type="submission" date="2022-10" db="EMBL/GenBank/DDBJ databases">
        <authorList>
            <person name="Chen Y."/>
            <person name="Dougan E. K."/>
            <person name="Chan C."/>
            <person name="Rhodes N."/>
            <person name="Thang M."/>
        </authorList>
    </citation>
    <scope>NUCLEOTIDE SEQUENCE</scope>
</reference>
<gene>
    <name evidence="9" type="ORF">C1SCF055_LOCUS37264</name>
</gene>
<keyword evidence="6" id="KW-1133">Transmembrane helix</keyword>
<dbReference type="EMBL" id="CAMXCT020005379">
    <property type="protein sequence ID" value="CAL1165545.1"/>
    <property type="molecule type" value="Genomic_DNA"/>
</dbReference>
<evidence type="ECO:0000313" key="12">
    <source>
        <dbReference type="Proteomes" id="UP001152797"/>
    </source>
</evidence>
<evidence type="ECO:0000256" key="2">
    <source>
        <dbReference type="ARBA" id="ARBA00022723"/>
    </source>
</evidence>
<dbReference type="PROSITE" id="PS50255">
    <property type="entry name" value="CYTOCHROME_B5_2"/>
    <property type="match status" value="9"/>
</dbReference>
<dbReference type="Gene3D" id="3.40.50.80">
    <property type="entry name" value="Nucleotide-binding domain of ferredoxin-NADP reductase (FNR) module"/>
    <property type="match status" value="1"/>
</dbReference>
<dbReference type="PROSITE" id="PS00191">
    <property type="entry name" value="CYTOCHROME_B5_1"/>
    <property type="match status" value="1"/>
</dbReference>
<feature type="compositionally biased region" description="Low complexity" evidence="5">
    <location>
        <begin position="481"/>
        <end position="501"/>
    </location>
</feature>
<feature type="compositionally biased region" description="Pro residues" evidence="5">
    <location>
        <begin position="358"/>
        <end position="368"/>
    </location>
</feature>
<evidence type="ECO:0000256" key="5">
    <source>
        <dbReference type="SAM" id="MobiDB-lite"/>
    </source>
</evidence>
<feature type="domain" description="Cytochrome b5 heme-binding" evidence="8">
    <location>
        <begin position="1050"/>
        <end position="1125"/>
    </location>
</feature>
<dbReference type="InterPro" id="IPR018506">
    <property type="entry name" value="Cyt_B5_heme-BS"/>
</dbReference>
<dbReference type="Proteomes" id="UP001152797">
    <property type="component" value="Unassembled WGS sequence"/>
</dbReference>
<feature type="region of interest" description="Disordered" evidence="5">
    <location>
        <begin position="481"/>
        <end position="504"/>
    </location>
</feature>
<feature type="transmembrane region" description="Helical" evidence="6">
    <location>
        <begin position="1386"/>
        <end position="1404"/>
    </location>
</feature>
<organism evidence="9">
    <name type="scientific">Cladocopium goreaui</name>
    <dbReference type="NCBI Taxonomy" id="2562237"/>
    <lineage>
        <taxon>Eukaryota</taxon>
        <taxon>Sar</taxon>
        <taxon>Alveolata</taxon>
        <taxon>Dinophyceae</taxon>
        <taxon>Suessiales</taxon>
        <taxon>Symbiodiniaceae</taxon>
        <taxon>Cladocopium</taxon>
    </lineage>
</organism>
<dbReference type="GO" id="GO:0046872">
    <property type="term" value="F:metal ion binding"/>
    <property type="evidence" value="ECO:0007669"/>
    <property type="project" value="UniProtKB-KW"/>
</dbReference>
<dbReference type="GO" id="GO:0020037">
    <property type="term" value="F:heme binding"/>
    <property type="evidence" value="ECO:0007669"/>
    <property type="project" value="InterPro"/>
</dbReference>
<keyword evidence="7" id="KW-0732">Signal</keyword>
<feature type="domain" description="Cytochrome b5 heme-binding" evidence="8">
    <location>
        <begin position="928"/>
        <end position="1004"/>
    </location>
</feature>
<dbReference type="Gene3D" id="3.10.120.10">
    <property type="entry name" value="Cytochrome b5-like heme/steroid binding domain"/>
    <property type="match status" value="10"/>
</dbReference>
<evidence type="ECO:0000256" key="6">
    <source>
        <dbReference type="SAM" id="Phobius"/>
    </source>
</evidence>
<feature type="domain" description="Cytochrome b5 heme-binding" evidence="8">
    <location>
        <begin position="24"/>
        <end position="86"/>
    </location>
</feature>
<feature type="transmembrane region" description="Helical" evidence="6">
    <location>
        <begin position="1411"/>
        <end position="1434"/>
    </location>
</feature>
<dbReference type="CDD" id="cd06186">
    <property type="entry name" value="NOX_Duox_like_FAD_NADP"/>
    <property type="match status" value="1"/>
</dbReference>
<feature type="domain" description="Cytochrome b5 heme-binding" evidence="8">
    <location>
        <begin position="631"/>
        <end position="711"/>
    </location>
</feature>
<dbReference type="PANTHER" id="PTHR19359:SF14">
    <property type="entry name" value="CYTOCHROME B5 A"/>
    <property type="match status" value="1"/>
</dbReference>
<comment type="caution">
    <text evidence="9">The sequence shown here is derived from an EMBL/GenBank/DDBJ whole genome shotgun (WGS) entry which is preliminary data.</text>
</comment>
<dbReference type="PANTHER" id="PTHR19359">
    <property type="entry name" value="CYTOCHROME B5"/>
    <property type="match status" value="1"/>
</dbReference>
<keyword evidence="1" id="KW-0349">Heme</keyword>